<evidence type="ECO:0000313" key="1">
    <source>
        <dbReference type="EMBL" id="KAH9303006.1"/>
    </source>
</evidence>
<proteinExistence type="predicted"/>
<comment type="caution">
    <text evidence="1">The sequence shown here is derived from an EMBL/GenBank/DDBJ whole genome shotgun (WGS) entry which is preliminary data.</text>
</comment>
<organism evidence="1 2">
    <name type="scientific">Taxus chinensis</name>
    <name type="common">Chinese yew</name>
    <name type="synonym">Taxus wallichiana var. chinensis</name>
    <dbReference type="NCBI Taxonomy" id="29808"/>
    <lineage>
        <taxon>Eukaryota</taxon>
        <taxon>Viridiplantae</taxon>
        <taxon>Streptophyta</taxon>
        <taxon>Embryophyta</taxon>
        <taxon>Tracheophyta</taxon>
        <taxon>Spermatophyta</taxon>
        <taxon>Pinopsida</taxon>
        <taxon>Pinidae</taxon>
        <taxon>Conifers II</taxon>
        <taxon>Cupressales</taxon>
        <taxon>Taxaceae</taxon>
        <taxon>Taxus</taxon>
    </lineage>
</organism>
<dbReference type="AlphaFoldDB" id="A0AA38CKI0"/>
<dbReference type="EMBL" id="JAHRHJ020000009">
    <property type="protein sequence ID" value="KAH9303006.1"/>
    <property type="molecule type" value="Genomic_DNA"/>
</dbReference>
<accession>A0AA38CKI0</accession>
<feature type="non-terminal residue" evidence="1">
    <location>
        <position position="1"/>
    </location>
</feature>
<reference evidence="1 2" key="1">
    <citation type="journal article" date="2021" name="Nat. Plants">
        <title>The Taxus genome provides insights into paclitaxel biosynthesis.</title>
        <authorList>
            <person name="Xiong X."/>
            <person name="Gou J."/>
            <person name="Liao Q."/>
            <person name="Li Y."/>
            <person name="Zhou Q."/>
            <person name="Bi G."/>
            <person name="Li C."/>
            <person name="Du R."/>
            <person name="Wang X."/>
            <person name="Sun T."/>
            <person name="Guo L."/>
            <person name="Liang H."/>
            <person name="Lu P."/>
            <person name="Wu Y."/>
            <person name="Zhang Z."/>
            <person name="Ro D.K."/>
            <person name="Shang Y."/>
            <person name="Huang S."/>
            <person name="Yan J."/>
        </authorList>
    </citation>
    <scope>NUCLEOTIDE SEQUENCE [LARGE SCALE GENOMIC DNA]</scope>
    <source>
        <strain evidence="1">Ta-2019</strain>
    </source>
</reference>
<sequence>KHSAYIYIYFWHLRVEKHSRNKGLKASINSLGYLTPEQGDCSSLHDKKSS</sequence>
<protein>
    <submittedName>
        <fullName evidence="1">Uncharacterized protein</fullName>
    </submittedName>
</protein>
<evidence type="ECO:0000313" key="2">
    <source>
        <dbReference type="Proteomes" id="UP000824469"/>
    </source>
</evidence>
<dbReference type="Proteomes" id="UP000824469">
    <property type="component" value="Unassembled WGS sequence"/>
</dbReference>
<gene>
    <name evidence="1" type="ORF">KI387_014589</name>
</gene>
<feature type="non-terminal residue" evidence="1">
    <location>
        <position position="50"/>
    </location>
</feature>
<keyword evidence="2" id="KW-1185">Reference proteome</keyword>
<name>A0AA38CKI0_TAXCH</name>